<accession>A0A369K4K3</accession>
<sequence length="277" mass="31700">MIDFSLEYRSAIDKITDKKEKDHGLRAFHLTERKWKLVEQLSSILKVFKHVTLFFSCSTPSLATVIPAMDHINEQLMTASLDLHYEPSICAAVSLVKKTLNCYYNITDHSEVYRIMMILHPKHKLDCFKTARWESDWIDMACHVLCTEYDHSYKGRSNVLLDASDNVKEPAPKKPSKQKARELNIFDSLLSLARNKSGVPQNELDTYLNMDTEDIDNPLICYVDQCRTLRALMCLSGWSLLGLVKDKDINAVAVLSDVDVEDEEDLKDGWDQVVALL</sequence>
<protein>
    <recommendedName>
        <fullName evidence="3">HAT C-terminal dimerisation domain-containing protein</fullName>
    </recommendedName>
</protein>
<dbReference type="SUPFAM" id="SSF53098">
    <property type="entry name" value="Ribonuclease H-like"/>
    <property type="match status" value="1"/>
</dbReference>
<evidence type="ECO:0008006" key="3">
    <source>
        <dbReference type="Google" id="ProtNLM"/>
    </source>
</evidence>
<dbReference type="InParanoid" id="A0A369K4K3"/>
<dbReference type="EMBL" id="LUEZ02000023">
    <property type="protein sequence ID" value="RDB26704.1"/>
    <property type="molecule type" value="Genomic_DNA"/>
</dbReference>
<reference evidence="1" key="1">
    <citation type="submission" date="2018-04" db="EMBL/GenBank/DDBJ databases">
        <title>Whole genome sequencing of Hypsizygus marmoreus.</title>
        <authorList>
            <person name="Choi I.-G."/>
            <person name="Min B."/>
            <person name="Kim J.-G."/>
            <person name="Kim S."/>
            <person name="Oh Y.-L."/>
            <person name="Kong W.-S."/>
            <person name="Park H."/>
            <person name="Jeong J."/>
            <person name="Song E.-S."/>
        </authorList>
    </citation>
    <scope>NUCLEOTIDE SEQUENCE [LARGE SCALE GENOMIC DNA]</scope>
    <source>
        <strain evidence="1">51987-8</strain>
    </source>
</reference>
<dbReference type="InterPro" id="IPR012337">
    <property type="entry name" value="RNaseH-like_sf"/>
</dbReference>
<dbReference type="OrthoDB" id="3359487at2759"/>
<name>A0A369K4K3_HYPMA</name>
<comment type="caution">
    <text evidence="1">The sequence shown here is derived from an EMBL/GenBank/DDBJ whole genome shotgun (WGS) entry which is preliminary data.</text>
</comment>
<keyword evidence="2" id="KW-1185">Reference proteome</keyword>
<gene>
    <name evidence="1" type="ORF">Hypma_005266</name>
</gene>
<dbReference type="Proteomes" id="UP000076154">
    <property type="component" value="Unassembled WGS sequence"/>
</dbReference>
<dbReference type="AlphaFoldDB" id="A0A369K4K3"/>
<evidence type="ECO:0000313" key="1">
    <source>
        <dbReference type="EMBL" id="RDB26704.1"/>
    </source>
</evidence>
<evidence type="ECO:0000313" key="2">
    <source>
        <dbReference type="Proteomes" id="UP000076154"/>
    </source>
</evidence>
<proteinExistence type="predicted"/>
<organism evidence="1 2">
    <name type="scientific">Hypsizygus marmoreus</name>
    <name type="common">White beech mushroom</name>
    <name type="synonym">Agaricus marmoreus</name>
    <dbReference type="NCBI Taxonomy" id="39966"/>
    <lineage>
        <taxon>Eukaryota</taxon>
        <taxon>Fungi</taxon>
        <taxon>Dikarya</taxon>
        <taxon>Basidiomycota</taxon>
        <taxon>Agaricomycotina</taxon>
        <taxon>Agaricomycetes</taxon>
        <taxon>Agaricomycetidae</taxon>
        <taxon>Agaricales</taxon>
        <taxon>Tricholomatineae</taxon>
        <taxon>Lyophyllaceae</taxon>
        <taxon>Hypsizygus</taxon>
    </lineage>
</organism>